<comment type="caution">
    <text evidence="1">The sequence shown here is derived from an EMBL/GenBank/DDBJ whole genome shotgun (WGS) entry which is preliminary data.</text>
</comment>
<organism evidence="1 2">
    <name type="scientific">Zancudomyces culisetae</name>
    <name type="common">Gut fungus</name>
    <name type="synonym">Smittium culisetae</name>
    <dbReference type="NCBI Taxonomy" id="1213189"/>
    <lineage>
        <taxon>Eukaryota</taxon>
        <taxon>Fungi</taxon>
        <taxon>Fungi incertae sedis</taxon>
        <taxon>Zoopagomycota</taxon>
        <taxon>Kickxellomycotina</taxon>
        <taxon>Harpellomycetes</taxon>
        <taxon>Harpellales</taxon>
        <taxon>Legeriomycetaceae</taxon>
        <taxon>Zancudomyces</taxon>
    </lineage>
</organism>
<sequence length="79" mass="8533">MLKTAPPTREATRLAKCTAEKDFCICSSVMCTCSILLGGATRNLAVIFFASFWVFSDENISVGSCGPNIQYHIHSANGE</sequence>
<evidence type="ECO:0000313" key="2">
    <source>
        <dbReference type="Proteomes" id="UP000188320"/>
    </source>
</evidence>
<proteinExistence type="predicted"/>
<accession>A0A1R1PKG4</accession>
<evidence type="ECO:0000313" key="1">
    <source>
        <dbReference type="EMBL" id="OMH81429.1"/>
    </source>
</evidence>
<keyword evidence="2" id="KW-1185">Reference proteome</keyword>
<gene>
    <name evidence="1" type="ORF">AX774_g5105</name>
</gene>
<dbReference type="EMBL" id="LSSK01000900">
    <property type="protein sequence ID" value="OMH81429.1"/>
    <property type="molecule type" value="Genomic_DNA"/>
</dbReference>
<name>A0A1R1PKG4_ZANCU</name>
<dbReference type="AlphaFoldDB" id="A0A1R1PKG4"/>
<dbReference type="Proteomes" id="UP000188320">
    <property type="component" value="Unassembled WGS sequence"/>
</dbReference>
<protein>
    <submittedName>
        <fullName evidence="1">Uncharacterized protein</fullName>
    </submittedName>
</protein>
<reference evidence="2" key="1">
    <citation type="submission" date="2017-01" db="EMBL/GenBank/DDBJ databases">
        <authorList>
            <person name="Wang Y."/>
            <person name="White M."/>
            <person name="Kvist S."/>
            <person name="Moncalvo J.-M."/>
        </authorList>
    </citation>
    <scope>NUCLEOTIDE SEQUENCE [LARGE SCALE GENOMIC DNA]</scope>
    <source>
        <strain evidence="2">COL-18-3</strain>
    </source>
</reference>